<feature type="region of interest" description="Disordered" evidence="1">
    <location>
        <begin position="380"/>
        <end position="403"/>
    </location>
</feature>
<feature type="compositionally biased region" description="Basic residues" evidence="1">
    <location>
        <begin position="383"/>
        <end position="395"/>
    </location>
</feature>
<dbReference type="STRING" id="687842.ASU31_10400"/>
<dbReference type="Proteomes" id="UP000051950">
    <property type="component" value="Unassembled WGS sequence"/>
</dbReference>
<feature type="region of interest" description="Disordered" evidence="1">
    <location>
        <begin position="338"/>
        <end position="359"/>
    </location>
</feature>
<keyword evidence="4" id="KW-1185">Reference proteome</keyword>
<feature type="domain" description="MobA/VirD2-like nuclease" evidence="2">
    <location>
        <begin position="32"/>
        <end position="130"/>
    </location>
</feature>
<name>A0A0T5VQI2_9SPHI</name>
<dbReference type="EMBL" id="LMZQ01000006">
    <property type="protein sequence ID" value="KRT15913.1"/>
    <property type="molecule type" value="Genomic_DNA"/>
</dbReference>
<gene>
    <name evidence="3" type="ORF">ASU31_10400</name>
</gene>
<feature type="compositionally biased region" description="Polar residues" evidence="1">
    <location>
        <begin position="338"/>
        <end position="348"/>
    </location>
</feature>
<organism evidence="3 4">
    <name type="scientific">Pedobacter ginsenosidimutans</name>
    <dbReference type="NCBI Taxonomy" id="687842"/>
    <lineage>
        <taxon>Bacteria</taxon>
        <taxon>Pseudomonadati</taxon>
        <taxon>Bacteroidota</taxon>
        <taxon>Sphingobacteriia</taxon>
        <taxon>Sphingobacteriales</taxon>
        <taxon>Sphingobacteriaceae</taxon>
        <taxon>Pedobacter</taxon>
    </lineage>
</organism>
<evidence type="ECO:0000313" key="3">
    <source>
        <dbReference type="EMBL" id="KRT15913.1"/>
    </source>
</evidence>
<evidence type="ECO:0000259" key="2">
    <source>
        <dbReference type="Pfam" id="PF03432"/>
    </source>
</evidence>
<dbReference type="AlphaFoldDB" id="A0A0T5VQI2"/>
<proteinExistence type="predicted"/>
<evidence type="ECO:0000256" key="1">
    <source>
        <dbReference type="SAM" id="MobiDB-lite"/>
    </source>
</evidence>
<sequence>MGEGSAVFLAGVNYLKESSALGYSDKLFFLQQRAGLNERVKTNCLHISLNFESKEQISNDKMQQIAKDYMARVGFGEQPLLIYRHLDAGHPHCHIVTTNIDAVGKRISLHNLGRDLSEVARQEIETKYELTPAAGRGTEQELPPPDLWALKKADYGRDETKKVITQIVNAVVQKYNYTSLAELNAALGSFNILADRGHEKSAMYGAKGLLYRIIDEKGNKLGVPIKASRIAGKHTLDKLEQRFEKNKSKRKILATILKQRINHVLEKYPNKQGFQEQLKERKIELLYRTSKDGHIYGLTFIDHLGRAVFNGSELGKAYGAKALLQTFNQLPQKQKATVNTTTSLNSKLPNPAKDDQNSYLQPVAPTHYLEILLGRMEQEHAPHLPKRKKKRKKRGQQTQQINL</sequence>
<evidence type="ECO:0000313" key="4">
    <source>
        <dbReference type="Proteomes" id="UP000051950"/>
    </source>
</evidence>
<dbReference type="Pfam" id="PF03432">
    <property type="entry name" value="Relaxase"/>
    <property type="match status" value="1"/>
</dbReference>
<dbReference type="InterPro" id="IPR005094">
    <property type="entry name" value="Endonuclease_MobA/VirD2"/>
</dbReference>
<reference evidence="3 4" key="1">
    <citation type="submission" date="2015-11" db="EMBL/GenBank/DDBJ databases">
        <title>Sequence of Pedobacter ginsenosidimutans.</title>
        <authorList>
            <person name="Carson E."/>
            <person name="Keyser V."/>
            <person name="Newman J."/>
            <person name="Miller J."/>
        </authorList>
    </citation>
    <scope>NUCLEOTIDE SEQUENCE [LARGE SCALE GENOMIC DNA]</scope>
    <source>
        <strain evidence="3 4">KACC 14530</strain>
    </source>
</reference>
<protein>
    <recommendedName>
        <fullName evidence="2">MobA/VirD2-like nuclease domain-containing protein</fullName>
    </recommendedName>
</protein>
<accession>A0A0T5VQI2</accession>
<dbReference type="RefSeq" id="WP_057932263.1">
    <property type="nucleotide sequence ID" value="NZ_LMZQ01000006.1"/>
</dbReference>
<comment type="caution">
    <text evidence="3">The sequence shown here is derived from an EMBL/GenBank/DDBJ whole genome shotgun (WGS) entry which is preliminary data.</text>
</comment>